<reference evidence="2" key="1">
    <citation type="submission" date="2025-08" db="UniProtKB">
        <authorList>
            <consortium name="Ensembl"/>
        </authorList>
    </citation>
    <scope>IDENTIFICATION</scope>
</reference>
<dbReference type="Proteomes" id="UP000261340">
    <property type="component" value="Unplaced"/>
</dbReference>
<reference evidence="2" key="2">
    <citation type="submission" date="2025-09" db="UniProtKB">
        <authorList>
            <consortium name="Ensembl"/>
        </authorList>
    </citation>
    <scope>IDENTIFICATION</scope>
</reference>
<sequence>LFQQNNACPHTENIQTLPWPAFSPDMCLTEHSVSDCLDRHILLEVILLEAVLILFLLSLRSR</sequence>
<protein>
    <submittedName>
        <fullName evidence="2">Uncharacterized protein</fullName>
    </submittedName>
</protein>
<proteinExistence type="predicted"/>
<keyword evidence="1" id="KW-0812">Transmembrane</keyword>
<evidence type="ECO:0000256" key="1">
    <source>
        <dbReference type="SAM" id="Phobius"/>
    </source>
</evidence>
<organism evidence="2 3">
    <name type="scientific">Amphilophus citrinellus</name>
    <name type="common">Midas cichlid</name>
    <name type="synonym">Cichlasoma citrinellum</name>
    <dbReference type="NCBI Taxonomy" id="61819"/>
    <lineage>
        <taxon>Eukaryota</taxon>
        <taxon>Metazoa</taxon>
        <taxon>Chordata</taxon>
        <taxon>Craniata</taxon>
        <taxon>Vertebrata</taxon>
        <taxon>Euteleostomi</taxon>
        <taxon>Actinopterygii</taxon>
        <taxon>Neopterygii</taxon>
        <taxon>Teleostei</taxon>
        <taxon>Neoteleostei</taxon>
        <taxon>Acanthomorphata</taxon>
        <taxon>Ovalentaria</taxon>
        <taxon>Cichlomorphae</taxon>
        <taxon>Cichliformes</taxon>
        <taxon>Cichlidae</taxon>
        <taxon>New World cichlids</taxon>
        <taxon>Cichlasomatinae</taxon>
        <taxon>Heroini</taxon>
        <taxon>Amphilophus</taxon>
    </lineage>
</organism>
<name>A0A3Q0T3L4_AMPCI</name>
<dbReference type="Ensembl" id="ENSACIT00000031511.1">
    <property type="protein sequence ID" value="ENSACIP00000030708.1"/>
    <property type="gene ID" value="ENSACIG00000023746.1"/>
</dbReference>
<feature type="transmembrane region" description="Helical" evidence="1">
    <location>
        <begin position="41"/>
        <end position="59"/>
    </location>
</feature>
<keyword evidence="1" id="KW-0472">Membrane</keyword>
<keyword evidence="1" id="KW-1133">Transmembrane helix</keyword>
<dbReference type="AlphaFoldDB" id="A0A3Q0T3L4"/>
<evidence type="ECO:0000313" key="3">
    <source>
        <dbReference type="Proteomes" id="UP000261340"/>
    </source>
</evidence>
<accession>A0A3Q0T3L4</accession>
<evidence type="ECO:0000313" key="2">
    <source>
        <dbReference type="Ensembl" id="ENSACIP00000030708.1"/>
    </source>
</evidence>
<keyword evidence="3" id="KW-1185">Reference proteome</keyword>